<name>A0A7V7PSN5_9HYPH</name>
<dbReference type="InterPro" id="IPR002641">
    <property type="entry name" value="PNPLA_dom"/>
</dbReference>
<keyword evidence="1 4" id="KW-0378">Hydrolase</keyword>
<dbReference type="Gene3D" id="3.40.1090.10">
    <property type="entry name" value="Cytosolic phospholipase A2 catalytic domain"/>
    <property type="match status" value="2"/>
</dbReference>
<protein>
    <submittedName>
        <fullName evidence="6">Patatin-like phospholipase family protein</fullName>
    </submittedName>
</protein>
<evidence type="ECO:0000256" key="4">
    <source>
        <dbReference type="PROSITE-ProRule" id="PRU01161"/>
    </source>
</evidence>
<keyword evidence="3 4" id="KW-0443">Lipid metabolism</keyword>
<evidence type="ECO:0000256" key="2">
    <source>
        <dbReference type="ARBA" id="ARBA00022963"/>
    </source>
</evidence>
<dbReference type="InterPro" id="IPR016035">
    <property type="entry name" value="Acyl_Trfase/lysoPLipase"/>
</dbReference>
<accession>A0A7V7PSN5</accession>
<feature type="active site" description="Proton acceptor" evidence="4">
    <location>
        <position position="178"/>
    </location>
</feature>
<dbReference type="SUPFAM" id="SSF52151">
    <property type="entry name" value="FabD/lysophospholipase-like"/>
    <property type="match status" value="1"/>
</dbReference>
<feature type="short sequence motif" description="GXGXXG" evidence="4">
    <location>
        <begin position="19"/>
        <end position="24"/>
    </location>
</feature>
<evidence type="ECO:0000259" key="5">
    <source>
        <dbReference type="PROSITE" id="PS51635"/>
    </source>
</evidence>
<reference evidence="6 7" key="1">
    <citation type="submission" date="2019-09" db="EMBL/GenBank/DDBJ databases">
        <title>YIM 132180 draft genome.</title>
        <authorList>
            <person name="Zhang K."/>
        </authorList>
    </citation>
    <scope>NUCLEOTIDE SEQUENCE [LARGE SCALE GENOMIC DNA]</scope>
    <source>
        <strain evidence="6 7">YIM 132180</strain>
    </source>
</reference>
<dbReference type="PANTHER" id="PTHR14226">
    <property type="entry name" value="NEUROPATHY TARGET ESTERASE/SWISS CHEESE D.MELANOGASTER"/>
    <property type="match status" value="1"/>
</dbReference>
<sequence>MSARLPAGREQTVGLALGGGGARGLAHLHVLQAFDDLGLRPAAIAGSSIGAIMGAGLASGMAAAAIREWTLDAFAGPRQVMGRLWASRPASFAAFRADGGVRLGQLNAERLLAAFLPPPLVDLDLDALPVPLVVTATDFYARQEVAIETGPLVSALAASAALPAVFRPVRRDGAVLIDGGIYNPLPFDRLKGRCGVTVAVDLNGGPEGGPDRLPTPFEAAVGGSQLMQQSIIETKLKADPPDILFRPPVSRWRVLDFMKAREILAETEPLREEVKRSLGDMLDRPVRASPMA</sequence>
<dbReference type="Proteomes" id="UP000432089">
    <property type="component" value="Unassembled WGS sequence"/>
</dbReference>
<keyword evidence="2 4" id="KW-0442">Lipid degradation</keyword>
<evidence type="ECO:0000313" key="7">
    <source>
        <dbReference type="Proteomes" id="UP000432089"/>
    </source>
</evidence>
<dbReference type="GO" id="GO:0016042">
    <property type="term" value="P:lipid catabolic process"/>
    <property type="evidence" value="ECO:0007669"/>
    <property type="project" value="UniProtKB-UniRule"/>
</dbReference>
<keyword evidence="7" id="KW-1185">Reference proteome</keyword>
<feature type="short sequence motif" description="DGA/G" evidence="4">
    <location>
        <begin position="178"/>
        <end position="180"/>
    </location>
</feature>
<dbReference type="InterPro" id="IPR050301">
    <property type="entry name" value="NTE"/>
</dbReference>
<dbReference type="AlphaFoldDB" id="A0A7V7PSN5"/>
<gene>
    <name evidence="6" type="ORF">F6X38_00450</name>
</gene>
<feature type="active site" description="Nucleophile" evidence="4">
    <location>
        <position position="48"/>
    </location>
</feature>
<dbReference type="Pfam" id="PF01734">
    <property type="entry name" value="Patatin"/>
    <property type="match status" value="1"/>
</dbReference>
<evidence type="ECO:0000313" key="6">
    <source>
        <dbReference type="EMBL" id="KAB0682599.1"/>
    </source>
</evidence>
<comment type="caution">
    <text evidence="6">The sequence shown here is derived from an EMBL/GenBank/DDBJ whole genome shotgun (WGS) entry which is preliminary data.</text>
</comment>
<proteinExistence type="predicted"/>
<evidence type="ECO:0000256" key="1">
    <source>
        <dbReference type="ARBA" id="ARBA00022801"/>
    </source>
</evidence>
<feature type="domain" description="PNPLA" evidence="5">
    <location>
        <begin position="15"/>
        <end position="191"/>
    </location>
</feature>
<dbReference type="PROSITE" id="PS51635">
    <property type="entry name" value="PNPLA"/>
    <property type="match status" value="1"/>
</dbReference>
<organism evidence="6 7">
    <name type="scientific">Plantimonas leprariae</name>
    <dbReference type="NCBI Taxonomy" id="2615207"/>
    <lineage>
        <taxon>Bacteria</taxon>
        <taxon>Pseudomonadati</taxon>
        <taxon>Pseudomonadota</taxon>
        <taxon>Alphaproteobacteria</taxon>
        <taxon>Hyphomicrobiales</taxon>
        <taxon>Aurantimonadaceae</taxon>
        <taxon>Plantimonas</taxon>
    </lineage>
</organism>
<dbReference type="EMBL" id="VZDO01000001">
    <property type="protein sequence ID" value="KAB0682599.1"/>
    <property type="molecule type" value="Genomic_DNA"/>
</dbReference>
<evidence type="ECO:0000256" key="3">
    <source>
        <dbReference type="ARBA" id="ARBA00023098"/>
    </source>
</evidence>
<feature type="short sequence motif" description="GXSXG" evidence="4">
    <location>
        <begin position="46"/>
        <end position="50"/>
    </location>
</feature>
<dbReference type="PANTHER" id="PTHR14226:SF29">
    <property type="entry name" value="NEUROPATHY TARGET ESTERASE SWS"/>
    <property type="match status" value="1"/>
</dbReference>
<dbReference type="GO" id="GO:0016787">
    <property type="term" value="F:hydrolase activity"/>
    <property type="evidence" value="ECO:0007669"/>
    <property type="project" value="UniProtKB-UniRule"/>
</dbReference>